<dbReference type="InterPro" id="IPR011990">
    <property type="entry name" value="TPR-like_helical_dom_sf"/>
</dbReference>
<dbReference type="Proteomes" id="UP001589607">
    <property type="component" value="Unassembled WGS sequence"/>
</dbReference>
<keyword evidence="1" id="KW-0732">Signal</keyword>
<evidence type="ECO:0000256" key="1">
    <source>
        <dbReference type="SAM" id="SignalP"/>
    </source>
</evidence>
<evidence type="ECO:0000313" key="4">
    <source>
        <dbReference type="Proteomes" id="UP001589607"/>
    </source>
</evidence>
<gene>
    <name evidence="3" type="ORF">ACFFVF_05065</name>
</gene>
<keyword evidence="4" id="KW-1185">Reference proteome</keyword>
<proteinExistence type="predicted"/>
<evidence type="ECO:0000259" key="2">
    <source>
        <dbReference type="PROSITE" id="PS51468"/>
    </source>
</evidence>
<accession>A0ABV5GKI0</accession>
<organism evidence="3 4">
    <name type="scientific">Flavobacterium jumunjinense</name>
    <dbReference type="NCBI Taxonomy" id="998845"/>
    <lineage>
        <taxon>Bacteria</taxon>
        <taxon>Pseudomonadati</taxon>
        <taxon>Bacteroidota</taxon>
        <taxon>Flavobacteriia</taxon>
        <taxon>Flavobacteriales</taxon>
        <taxon>Flavobacteriaceae</taxon>
        <taxon>Flavobacterium</taxon>
    </lineage>
</organism>
<evidence type="ECO:0000313" key="3">
    <source>
        <dbReference type="EMBL" id="MFB9095876.1"/>
    </source>
</evidence>
<comment type="caution">
    <text evidence="3">The sequence shown here is derived from an EMBL/GenBank/DDBJ whole genome shotgun (WGS) entry which is preliminary data.</text>
</comment>
<sequence length="997" mass="113622">MKKVILFLLFISQFVVGQNPQLTVKDKDSSLVRLSQLKVNVKVVGNIAYTTTEMHFFNAATRDMEAELLFPLPEGVSVSRYAIDINGKMREAVPVNKNKGKQVFEAIEHRRVDPGLLERVEGNNFKTRIYPILPNKERIVIIGYEQELTRYDASFLGYQMVSAYTKKIDHFELEVSVVGSNEKPIITNDGKEITIEKFNTIYQAKIQQKNYLPNDKLLVKIPITSAIPTVIAQANDNQYYFYANMNLETEKKAKALPKSIGLLWDVSLSSAKRDTKKELELLDAYFKKLGNVAVSLYFVGFTFDKKADFMITNGDWSALRSVLEKVMYDGGTRFSEISFPKNDEILFFTDGLSTLSDATLPETKQAVYTITSSVTADYAFLNYNAMKTGGTFVNLNQIKKEEALDRLLYKNLLFFGVKNNPTLVETYPMIGTSVTDNFSVSGISLLPSNEITLLLGYDANNLTEKKIQLDVKNQAIAEISVEKLWAQKKIANLEIQYEKNAEAIETMGKKYGIITPNTSLIVLEDINDYILYDIIPPAELREAFDKIKKNQLAEREATKKSNWNNIDSYFNGLSTWWKKDIKYVKPKYEKPISVKRETNAAIMNEIEEEDSGLQEVVVTGYRTQRRESVTQSSTTVVPPSVISVDNDNLEISEENDKSYKENNIENALSGQVAGVAVNQEQATDGVSNNSQSQRTVKTSSWNPDRVYLKALDKVAKEEKYPLYLQLREVNKNNPSFYFDVANHFYEAGDRANALLVLSTIAELDLENHQLYKSLLYLLRQWEANEMALHVAKKIVTWRAHEPQSHRDLALTLEDNKQYQEAFDALVTALETNYYGEMSGVYQGIEDIILMDINRMIATHKKINTGKLEKKYTEHIPVDVRIILNWNQMDTDIDLHIIEPTGEECYYSHTSTEIGARFSKDFTRGYGPEQYLLRNAIKGKYIIKTNFFGETKLTESGPATVMVEIYIKRKNGKIERTLQTIQLGKVKENQNLAEIEIE</sequence>
<dbReference type="RefSeq" id="WP_236453387.1">
    <property type="nucleotide sequence ID" value="NZ_CBCSGE010000028.1"/>
</dbReference>
<dbReference type="Gene3D" id="1.25.40.10">
    <property type="entry name" value="Tetratricopeptide repeat domain"/>
    <property type="match status" value="1"/>
</dbReference>
<dbReference type="Pfam" id="PF08487">
    <property type="entry name" value="VIT"/>
    <property type="match status" value="1"/>
</dbReference>
<name>A0ABV5GKI0_9FLAO</name>
<dbReference type="PROSITE" id="PS51468">
    <property type="entry name" value="VIT"/>
    <property type="match status" value="1"/>
</dbReference>
<reference evidence="3 4" key="1">
    <citation type="submission" date="2024-09" db="EMBL/GenBank/DDBJ databases">
        <authorList>
            <person name="Sun Q."/>
            <person name="Mori K."/>
        </authorList>
    </citation>
    <scope>NUCLEOTIDE SEQUENCE [LARGE SCALE GENOMIC DNA]</scope>
    <source>
        <strain evidence="3 4">CECT 7955</strain>
    </source>
</reference>
<feature type="domain" description="VIT" evidence="2">
    <location>
        <begin position="18"/>
        <end position="146"/>
    </location>
</feature>
<protein>
    <submittedName>
        <fullName evidence="3">VIT domain-containing protein</fullName>
    </submittedName>
</protein>
<dbReference type="SUPFAM" id="SSF48452">
    <property type="entry name" value="TPR-like"/>
    <property type="match status" value="1"/>
</dbReference>
<feature type="chain" id="PRO_5046515493" evidence="1">
    <location>
        <begin position="18"/>
        <end position="997"/>
    </location>
</feature>
<dbReference type="InterPro" id="IPR013694">
    <property type="entry name" value="VIT"/>
</dbReference>
<feature type="signal peptide" evidence="1">
    <location>
        <begin position="1"/>
        <end position="17"/>
    </location>
</feature>
<dbReference type="EMBL" id="JBHMEY010000011">
    <property type="protein sequence ID" value="MFB9095876.1"/>
    <property type="molecule type" value="Genomic_DNA"/>
</dbReference>